<dbReference type="InterPro" id="IPR007112">
    <property type="entry name" value="Expansin/allergen_DPBB_dom"/>
</dbReference>
<feature type="domain" description="Expansin-like EG45" evidence="3">
    <location>
        <begin position="53"/>
        <end position="142"/>
    </location>
</feature>
<keyword evidence="1" id="KW-0732">Signal</keyword>
<protein>
    <submittedName>
        <fullName evidence="4">Peptidoglycan-binding domain-containing protein, expansin</fullName>
    </submittedName>
</protein>
<dbReference type="NCBIfam" id="NF041144">
    <property type="entry name" value="expansin_EXLX1"/>
    <property type="match status" value="1"/>
</dbReference>
<dbReference type="OrthoDB" id="5499927at2"/>
<dbReference type="SMART" id="SM00837">
    <property type="entry name" value="DPBB_1"/>
    <property type="match status" value="1"/>
</dbReference>
<dbReference type="PANTHER" id="PTHR31836:SF21">
    <property type="entry name" value="EXPANSIN-LIKE PROTEIN 7"/>
    <property type="match status" value="1"/>
</dbReference>
<organism evidence="4 5">
    <name type="scientific">Asanoa ishikariensis</name>
    <dbReference type="NCBI Taxonomy" id="137265"/>
    <lineage>
        <taxon>Bacteria</taxon>
        <taxon>Bacillati</taxon>
        <taxon>Actinomycetota</taxon>
        <taxon>Actinomycetes</taxon>
        <taxon>Micromonosporales</taxon>
        <taxon>Micromonosporaceae</taxon>
        <taxon>Asanoa</taxon>
    </lineage>
</organism>
<feature type="region of interest" description="Disordered" evidence="2">
    <location>
        <begin position="220"/>
        <end position="274"/>
    </location>
</feature>
<dbReference type="Gene3D" id="2.40.40.10">
    <property type="entry name" value="RlpA-like domain"/>
    <property type="match status" value="1"/>
</dbReference>
<dbReference type="SUPFAM" id="SSF49590">
    <property type="entry name" value="PHL pollen allergen"/>
    <property type="match status" value="1"/>
</dbReference>
<dbReference type="InterPro" id="IPR009009">
    <property type="entry name" value="RlpA-like_DPBB"/>
</dbReference>
<name>A0A1H3TIY9_9ACTN</name>
<dbReference type="RefSeq" id="WP_090799386.1">
    <property type="nucleotide sequence ID" value="NZ_BOND01000002.1"/>
</dbReference>
<dbReference type="PROSITE" id="PS50842">
    <property type="entry name" value="EXPANSIN_EG45"/>
    <property type="match status" value="1"/>
</dbReference>
<evidence type="ECO:0000256" key="2">
    <source>
        <dbReference type="SAM" id="MobiDB-lite"/>
    </source>
</evidence>
<dbReference type="InterPro" id="IPR036749">
    <property type="entry name" value="Expansin_CBD_sf"/>
</dbReference>
<evidence type="ECO:0000313" key="4">
    <source>
        <dbReference type="EMBL" id="SDZ49309.1"/>
    </source>
</evidence>
<dbReference type="STRING" id="137265.SAMN05421684_5712"/>
<dbReference type="Proteomes" id="UP000199632">
    <property type="component" value="Unassembled WGS sequence"/>
</dbReference>
<dbReference type="InterPro" id="IPR007117">
    <property type="entry name" value="Expansin_CBD"/>
</dbReference>
<dbReference type="Pfam" id="PF03330">
    <property type="entry name" value="DPBB_1"/>
    <property type="match status" value="1"/>
</dbReference>
<feature type="compositionally biased region" description="Low complexity" evidence="2">
    <location>
        <begin position="247"/>
        <end position="270"/>
    </location>
</feature>
<proteinExistence type="predicted"/>
<dbReference type="PANTHER" id="PTHR31836">
    <property type="match status" value="1"/>
</dbReference>
<dbReference type="InterPro" id="IPR036908">
    <property type="entry name" value="RlpA-like_sf"/>
</dbReference>
<evidence type="ECO:0000259" key="3">
    <source>
        <dbReference type="PROSITE" id="PS50842"/>
    </source>
</evidence>
<reference evidence="5" key="1">
    <citation type="submission" date="2016-10" db="EMBL/GenBank/DDBJ databases">
        <authorList>
            <person name="Varghese N."/>
            <person name="Submissions S."/>
        </authorList>
    </citation>
    <scope>NUCLEOTIDE SEQUENCE [LARGE SCALE GENOMIC DNA]</scope>
    <source>
        <strain evidence="5">DSM 44718</strain>
    </source>
</reference>
<evidence type="ECO:0000256" key="1">
    <source>
        <dbReference type="ARBA" id="ARBA00022729"/>
    </source>
</evidence>
<dbReference type="CDD" id="cd22272">
    <property type="entry name" value="DPBB_EXLX1-like"/>
    <property type="match status" value="1"/>
</dbReference>
<dbReference type="AlphaFoldDB" id="A0A1H3TIY9"/>
<dbReference type="SUPFAM" id="SSF50685">
    <property type="entry name" value="Barwin-like endoglucanases"/>
    <property type="match status" value="1"/>
</dbReference>
<gene>
    <name evidence="4" type="ORF">SAMN05421684_5712</name>
</gene>
<accession>A0A1H3TIY9</accession>
<dbReference type="Gene3D" id="2.60.40.760">
    <property type="entry name" value="Expansin, cellulose-binding-like domain"/>
    <property type="match status" value="1"/>
</dbReference>
<sequence>MTAGWQRRWWLVGGAIALAAVVTGVFALRGAGSACAAVAQATTGKATFYTDSGGNCSYPSPPSDRLFVALSPDEYADGAKCGGYLDVKGPNGSVRVKVVDQCPPCTSGHIDLSREAFAKIGDPVDGIIPVTYTTVASPKTANLTFRIKEGASAYWFAVLVDNTGNALRKVEAKGPGGSWRSAHREPYNYWLIDSGIGSGPYSVRVTDVRGRVATATGVQLAPGSTQTSRVRLGGAGAPTESKKLPTKKPTPSPSAVATPTPTAVPSTTPSLGARPEVDVLADAGAPADIGLGTRCD</sequence>
<dbReference type="InterPro" id="IPR051477">
    <property type="entry name" value="Expansin_CellWall"/>
</dbReference>
<keyword evidence="5" id="KW-1185">Reference proteome</keyword>
<evidence type="ECO:0000313" key="5">
    <source>
        <dbReference type="Proteomes" id="UP000199632"/>
    </source>
</evidence>
<dbReference type="Pfam" id="PF01357">
    <property type="entry name" value="Expansin_C"/>
    <property type="match status" value="1"/>
</dbReference>
<dbReference type="EMBL" id="FNQB01000003">
    <property type="protein sequence ID" value="SDZ49309.1"/>
    <property type="molecule type" value="Genomic_DNA"/>
</dbReference>
<dbReference type="InterPro" id="IPR049818">
    <property type="entry name" value="Expansin_EXLX1-like"/>
</dbReference>